<dbReference type="AlphaFoldDB" id="A0A6I6FG24"/>
<evidence type="ECO:0000256" key="2">
    <source>
        <dbReference type="SAM" id="SignalP"/>
    </source>
</evidence>
<feature type="region of interest" description="Disordered" evidence="1">
    <location>
        <begin position="22"/>
        <end position="60"/>
    </location>
</feature>
<dbReference type="RefSeq" id="WP_156693803.1">
    <property type="nucleotide sequence ID" value="NZ_CP034279.1"/>
</dbReference>
<sequence length="60" mass="5915">MPRTKDLLAALFVAGAVATGAAAPAAASDNHMPSAPRGAQSQGAGFTVLSDNHMPGAPRD</sequence>
<accession>A0A6I6FG24</accession>
<keyword evidence="4" id="KW-1185">Reference proteome</keyword>
<proteinExistence type="predicted"/>
<organism evidence="3 4">
    <name type="scientific">Streptomyces ficellus</name>
    <dbReference type="NCBI Taxonomy" id="1977088"/>
    <lineage>
        <taxon>Bacteria</taxon>
        <taxon>Bacillati</taxon>
        <taxon>Actinomycetota</taxon>
        <taxon>Actinomycetes</taxon>
        <taxon>Kitasatosporales</taxon>
        <taxon>Streptomycetaceae</taxon>
        <taxon>Streptomyces</taxon>
    </lineage>
</organism>
<dbReference type="EMBL" id="CP034279">
    <property type="protein sequence ID" value="QGV80077.1"/>
    <property type="molecule type" value="Genomic_DNA"/>
</dbReference>
<evidence type="ECO:0000313" key="3">
    <source>
        <dbReference type="EMBL" id="QGV80077.1"/>
    </source>
</evidence>
<feature type="signal peptide" evidence="2">
    <location>
        <begin position="1"/>
        <end position="22"/>
    </location>
</feature>
<name>A0A6I6FG24_9ACTN</name>
<gene>
    <name evidence="3" type="ORF">EIZ62_18920</name>
</gene>
<keyword evidence="2" id="KW-0732">Signal</keyword>
<evidence type="ECO:0000256" key="1">
    <source>
        <dbReference type="SAM" id="MobiDB-lite"/>
    </source>
</evidence>
<feature type="chain" id="PRO_5038532440" evidence="2">
    <location>
        <begin position="23"/>
        <end position="60"/>
    </location>
</feature>
<evidence type="ECO:0000313" key="4">
    <source>
        <dbReference type="Proteomes" id="UP000422572"/>
    </source>
</evidence>
<dbReference type="Proteomes" id="UP000422572">
    <property type="component" value="Chromosome"/>
</dbReference>
<dbReference type="KEGG" id="sfic:EIZ62_18920"/>
<reference evidence="3 4" key="1">
    <citation type="submission" date="2018-12" db="EMBL/GenBank/DDBJ databases">
        <title>Complete genome sequence of Streptomyces ficellus NRRL8067, the producer of ficellomycin, feldamycin and nojirimycin.</title>
        <authorList>
            <person name="Zhang H."/>
            <person name="Yue R."/>
            <person name="Liu Y."/>
            <person name="Li M."/>
            <person name="Mu H."/>
            <person name="Zhang J."/>
        </authorList>
    </citation>
    <scope>NUCLEOTIDE SEQUENCE [LARGE SCALE GENOMIC DNA]</scope>
    <source>
        <strain evidence="3 4">NRRL 8067</strain>
    </source>
</reference>
<protein>
    <submittedName>
        <fullName evidence="3">Uncharacterized protein</fullName>
    </submittedName>
</protein>